<dbReference type="InterPro" id="IPR036061">
    <property type="entry name" value="CheW-like_dom_sf"/>
</dbReference>
<sequence length="237" mass="26449">MSKGAFAKEEVMQEYLSALLTDDTPVVQAKVQESAVQHLFDKISVPQAEPTPQVPAEEPIVVREIKETPAPVEKETPPPVSTTTTSRIPSEPFQALFFKMAGLTLAVPLTELGGIHNLHKVTPLFGKPVWFRGVMTHREEKLSVVDTAAWIMPEKYTEKLAESLNYQYLIMLGDSPWGLACESLESTFTLQPDQVKWREREGKRPWLAGMVKDKMCALVDAQQLIALLNQGMDSSED</sequence>
<name>A0ABW1XHH4_9ALTE</name>
<dbReference type="Proteomes" id="UP001596364">
    <property type="component" value="Unassembled WGS sequence"/>
</dbReference>
<evidence type="ECO:0000313" key="3">
    <source>
        <dbReference type="Proteomes" id="UP001596364"/>
    </source>
</evidence>
<comment type="caution">
    <text evidence="2">The sequence shown here is derived from an EMBL/GenBank/DDBJ whole genome shotgun (WGS) entry which is preliminary data.</text>
</comment>
<evidence type="ECO:0000259" key="1">
    <source>
        <dbReference type="PROSITE" id="PS50851"/>
    </source>
</evidence>
<feature type="domain" description="CheW-like" evidence="1">
    <location>
        <begin position="92"/>
        <end position="230"/>
    </location>
</feature>
<dbReference type="SMART" id="SM00260">
    <property type="entry name" value="CheW"/>
    <property type="match status" value="1"/>
</dbReference>
<reference evidence="3" key="1">
    <citation type="journal article" date="2019" name="Int. J. Syst. Evol. Microbiol.">
        <title>The Global Catalogue of Microorganisms (GCM) 10K type strain sequencing project: providing services to taxonomists for standard genome sequencing and annotation.</title>
        <authorList>
            <consortium name="The Broad Institute Genomics Platform"/>
            <consortium name="The Broad Institute Genome Sequencing Center for Infectious Disease"/>
            <person name="Wu L."/>
            <person name="Ma J."/>
        </authorList>
    </citation>
    <scope>NUCLEOTIDE SEQUENCE [LARGE SCALE GENOMIC DNA]</scope>
    <source>
        <strain evidence="3">CGMCC 1.16031</strain>
    </source>
</reference>
<dbReference type="RefSeq" id="WP_131257319.1">
    <property type="nucleotide sequence ID" value="NZ_JBHSUS010000001.1"/>
</dbReference>
<dbReference type="PROSITE" id="PS50851">
    <property type="entry name" value="CHEW"/>
    <property type="match status" value="1"/>
</dbReference>
<dbReference type="InterPro" id="IPR002545">
    <property type="entry name" value="CheW-lke_dom"/>
</dbReference>
<dbReference type="EMBL" id="JBHSUS010000001">
    <property type="protein sequence ID" value="MFC6439388.1"/>
    <property type="molecule type" value="Genomic_DNA"/>
</dbReference>
<protein>
    <submittedName>
        <fullName evidence="2">Chemotaxis protein CheW</fullName>
    </submittedName>
</protein>
<evidence type="ECO:0000313" key="2">
    <source>
        <dbReference type="EMBL" id="MFC6439388.1"/>
    </source>
</evidence>
<keyword evidence="3" id="KW-1185">Reference proteome</keyword>
<dbReference type="Pfam" id="PF01584">
    <property type="entry name" value="CheW"/>
    <property type="match status" value="1"/>
</dbReference>
<dbReference type="SUPFAM" id="SSF50341">
    <property type="entry name" value="CheW-like"/>
    <property type="match status" value="1"/>
</dbReference>
<accession>A0ABW1XHH4</accession>
<dbReference type="Gene3D" id="2.40.50.180">
    <property type="entry name" value="CheA-289, Domain 4"/>
    <property type="match status" value="1"/>
</dbReference>
<dbReference type="PIRSF" id="PIRSF020479">
    <property type="entry name" value="UCP020479_CheW"/>
    <property type="match status" value="1"/>
</dbReference>
<dbReference type="Gene3D" id="2.30.30.40">
    <property type="entry name" value="SH3 Domains"/>
    <property type="match status" value="1"/>
</dbReference>
<organism evidence="2 3">
    <name type="scientific">Pseudobowmanella zhangzhouensis</name>
    <dbReference type="NCBI Taxonomy" id="1537679"/>
    <lineage>
        <taxon>Bacteria</taxon>
        <taxon>Pseudomonadati</taxon>
        <taxon>Pseudomonadota</taxon>
        <taxon>Gammaproteobacteria</taxon>
        <taxon>Alteromonadales</taxon>
        <taxon>Alteromonadaceae</taxon>
    </lineage>
</organism>
<dbReference type="InterPro" id="IPR014506">
    <property type="entry name" value="UCP020479_CheW"/>
</dbReference>
<proteinExistence type="predicted"/>
<gene>
    <name evidence="2" type="ORF">ACFP85_04390</name>
</gene>